<gene>
    <name evidence="1" type="ORF">F1188_02170</name>
</gene>
<name>A0A5M6IIY7_9PROT</name>
<dbReference type="InterPro" id="IPR008949">
    <property type="entry name" value="Isoprenoid_synthase_dom_sf"/>
</dbReference>
<comment type="caution">
    <text evidence="1">The sequence shown here is derived from an EMBL/GenBank/DDBJ whole genome shotgun (WGS) entry which is preliminary data.</text>
</comment>
<dbReference type="InterPro" id="IPR002060">
    <property type="entry name" value="Squ/phyt_synthse"/>
</dbReference>
<keyword evidence="2" id="KW-1185">Reference proteome</keyword>
<proteinExistence type="predicted"/>
<dbReference type="Gene3D" id="1.10.600.10">
    <property type="entry name" value="Farnesyl Diphosphate Synthase"/>
    <property type="match status" value="1"/>
</dbReference>
<organism evidence="1 2">
    <name type="scientific">Roseospira marina</name>
    <dbReference type="NCBI Taxonomy" id="140057"/>
    <lineage>
        <taxon>Bacteria</taxon>
        <taxon>Pseudomonadati</taxon>
        <taxon>Pseudomonadota</taxon>
        <taxon>Alphaproteobacteria</taxon>
        <taxon>Rhodospirillales</taxon>
        <taxon>Rhodospirillaceae</taxon>
        <taxon>Roseospira</taxon>
    </lineage>
</organism>
<dbReference type="AlphaFoldDB" id="A0A5M6IIY7"/>
<evidence type="ECO:0000313" key="1">
    <source>
        <dbReference type="EMBL" id="KAA5607588.1"/>
    </source>
</evidence>
<dbReference type="RefSeq" id="WP_150060721.1">
    <property type="nucleotide sequence ID" value="NZ_JACIGJ010000001.1"/>
</dbReference>
<accession>A0A5M6IIY7</accession>
<dbReference type="OrthoDB" id="9814909at2"/>
<sequence>MSPAADVVRRLDRDRFVLTLMAPPARREALFGLFALAAELAQVAGRVREPLMGVMRLQYWRDVIEAADPIAAARGNPVAEALAVHTLPALAVPALGARPGASGPTLLHELLEAHVNDLTPDPPADGAALRGLAFGTAGATVEAAGLVLGATDAASRAAARHVGTAWGLVALVRATPVVIRQGRLRLPADATRAAGYDPAAIVAGRDTERSAIRAGVRAVLRLADAELAQARAFRAEAARCARPMLRHGTLAEQGLRTLRRADGDPFDARVMRLRPPTGRLLLASLVGR</sequence>
<dbReference type="EMBL" id="VWPJ01000001">
    <property type="protein sequence ID" value="KAA5607588.1"/>
    <property type="molecule type" value="Genomic_DNA"/>
</dbReference>
<dbReference type="SUPFAM" id="SSF48576">
    <property type="entry name" value="Terpenoid synthases"/>
    <property type="match status" value="1"/>
</dbReference>
<dbReference type="Proteomes" id="UP000324065">
    <property type="component" value="Unassembled WGS sequence"/>
</dbReference>
<dbReference type="Pfam" id="PF00494">
    <property type="entry name" value="SQS_PSY"/>
    <property type="match status" value="1"/>
</dbReference>
<protein>
    <recommendedName>
        <fullName evidence="3">Squalene/phytoene synthase family protein</fullName>
    </recommendedName>
</protein>
<reference evidence="1 2" key="1">
    <citation type="submission" date="2019-09" db="EMBL/GenBank/DDBJ databases">
        <title>Genome sequence of Roseospira marina, one of the more divergent members of the non-sulfur purple photosynthetic bacterial family, the Rhodospirillaceae.</title>
        <authorList>
            <person name="Meyer T."/>
            <person name="Kyndt J."/>
        </authorList>
    </citation>
    <scope>NUCLEOTIDE SEQUENCE [LARGE SCALE GENOMIC DNA]</scope>
    <source>
        <strain evidence="1 2">DSM 15113</strain>
    </source>
</reference>
<evidence type="ECO:0000313" key="2">
    <source>
        <dbReference type="Proteomes" id="UP000324065"/>
    </source>
</evidence>
<evidence type="ECO:0008006" key="3">
    <source>
        <dbReference type="Google" id="ProtNLM"/>
    </source>
</evidence>